<dbReference type="InterPro" id="IPR013324">
    <property type="entry name" value="RNA_pol_sigma_r3/r4-like"/>
</dbReference>
<dbReference type="InterPro" id="IPR007630">
    <property type="entry name" value="RNA_pol_sigma70_r4"/>
</dbReference>
<dbReference type="SUPFAM" id="SSF88946">
    <property type="entry name" value="Sigma2 domain of RNA polymerase sigma factors"/>
    <property type="match status" value="1"/>
</dbReference>
<evidence type="ECO:0000313" key="8">
    <source>
        <dbReference type="EMBL" id="MDA0141699.1"/>
    </source>
</evidence>
<dbReference type="Gene3D" id="1.10.10.10">
    <property type="entry name" value="Winged helix-like DNA-binding domain superfamily/Winged helix DNA-binding domain"/>
    <property type="match status" value="2"/>
</dbReference>
<evidence type="ECO:0000256" key="2">
    <source>
        <dbReference type="ARBA" id="ARBA00023082"/>
    </source>
</evidence>
<evidence type="ECO:0000259" key="7">
    <source>
        <dbReference type="Pfam" id="PF04545"/>
    </source>
</evidence>
<dbReference type="InterPro" id="IPR036388">
    <property type="entry name" value="WH-like_DNA-bd_sf"/>
</dbReference>
<gene>
    <name evidence="8" type="ORF">OJ962_29680</name>
</gene>
<evidence type="ECO:0000259" key="5">
    <source>
        <dbReference type="Pfam" id="PF04539"/>
    </source>
</evidence>
<dbReference type="Proteomes" id="UP001147700">
    <property type="component" value="Unassembled WGS sequence"/>
</dbReference>
<evidence type="ECO:0000259" key="6">
    <source>
        <dbReference type="Pfam" id="PF04542"/>
    </source>
</evidence>
<dbReference type="Pfam" id="PF04545">
    <property type="entry name" value="Sigma70_r4"/>
    <property type="match status" value="1"/>
</dbReference>
<keyword evidence="4" id="KW-0804">Transcription</keyword>
<dbReference type="InterPro" id="IPR014284">
    <property type="entry name" value="RNA_pol_sigma-70_dom"/>
</dbReference>
<keyword evidence="3" id="KW-0238">DNA-binding</keyword>
<dbReference type="Pfam" id="PF04539">
    <property type="entry name" value="Sigma70_r3"/>
    <property type="match status" value="1"/>
</dbReference>
<keyword evidence="1" id="KW-0805">Transcription regulation</keyword>
<dbReference type="Pfam" id="PF04542">
    <property type="entry name" value="Sigma70_r2"/>
    <property type="match status" value="1"/>
</dbReference>
<dbReference type="InterPro" id="IPR013325">
    <property type="entry name" value="RNA_pol_sigma_r2"/>
</dbReference>
<keyword evidence="9" id="KW-1185">Reference proteome</keyword>
<dbReference type="NCBIfam" id="TIGR02937">
    <property type="entry name" value="sigma70-ECF"/>
    <property type="match status" value="1"/>
</dbReference>
<feature type="domain" description="RNA polymerase sigma-70 region 2" evidence="6">
    <location>
        <begin position="31"/>
        <end position="98"/>
    </location>
</feature>
<dbReference type="PANTHER" id="PTHR30385">
    <property type="entry name" value="SIGMA FACTOR F FLAGELLAR"/>
    <property type="match status" value="1"/>
</dbReference>
<protein>
    <submittedName>
        <fullName evidence="8">SigB/SigF/SigG family RNA polymerase sigma factor</fullName>
    </submittedName>
</protein>
<feature type="domain" description="RNA polymerase sigma-70 region 4" evidence="7">
    <location>
        <begin position="192"/>
        <end position="241"/>
    </location>
</feature>
<evidence type="ECO:0000313" key="9">
    <source>
        <dbReference type="Proteomes" id="UP001147700"/>
    </source>
</evidence>
<dbReference type="InterPro" id="IPR014322">
    <property type="entry name" value="RNA_pol_sigma-B/F/G"/>
</dbReference>
<dbReference type="Gene3D" id="1.20.120.1810">
    <property type="match status" value="1"/>
</dbReference>
<dbReference type="NCBIfam" id="TIGR02980">
    <property type="entry name" value="SigBFG"/>
    <property type="match status" value="1"/>
</dbReference>
<feature type="domain" description="RNA polymerase sigma-70 region 3" evidence="5">
    <location>
        <begin position="109"/>
        <end position="172"/>
    </location>
</feature>
<keyword evidence="2" id="KW-0731">Sigma factor</keyword>
<reference evidence="8" key="1">
    <citation type="submission" date="2022-10" db="EMBL/GenBank/DDBJ databases">
        <title>The WGS of Solirubrobacter sp. CPCC 204708.</title>
        <authorList>
            <person name="Jiang Z."/>
        </authorList>
    </citation>
    <scope>NUCLEOTIDE SEQUENCE</scope>
    <source>
        <strain evidence="8">CPCC 204708</strain>
    </source>
</reference>
<proteinExistence type="predicted"/>
<name>A0ABT4RT10_9ACTN</name>
<evidence type="ECO:0000256" key="4">
    <source>
        <dbReference type="ARBA" id="ARBA00023163"/>
    </source>
</evidence>
<evidence type="ECO:0000256" key="1">
    <source>
        <dbReference type="ARBA" id="ARBA00023015"/>
    </source>
</evidence>
<comment type="caution">
    <text evidence="8">The sequence shown here is derived from an EMBL/GenBank/DDBJ whole genome shotgun (WGS) entry which is preliminary data.</text>
</comment>
<dbReference type="InterPro" id="IPR007627">
    <property type="entry name" value="RNA_pol_sigma70_r2"/>
</dbReference>
<dbReference type="CDD" id="cd06171">
    <property type="entry name" value="Sigma70_r4"/>
    <property type="match status" value="1"/>
</dbReference>
<dbReference type="PRINTS" id="PR00046">
    <property type="entry name" value="SIGMA70FCT"/>
</dbReference>
<evidence type="ECO:0000256" key="3">
    <source>
        <dbReference type="ARBA" id="ARBA00023125"/>
    </source>
</evidence>
<dbReference type="SUPFAM" id="SSF88659">
    <property type="entry name" value="Sigma3 and sigma4 domains of RNA polymerase sigma factors"/>
    <property type="match status" value="2"/>
</dbReference>
<sequence length="246" mass="27428">MRTATVRQAEEQALFARLARENTPAARAAVVERFMPLARQIARRYSRGLDLEDFEQIAAVGLVKAIDRFDPERGLAFTSFAVPTIAGEIKRYLRDHAWSVRVPRDLQETYIRLDRATADLTPELGRAPTAAELAERVGSTVELVLEARQAVTARRAVSLDQPTPGEETIGTLVGTEEAGFEAAERSALLDALLRDLTDRERRILHLRFAEDLTQTEIGERVGLSQVQVSRLIRQAITRLQKSAAEN</sequence>
<organism evidence="8 9">
    <name type="scientific">Solirubrobacter deserti</name>
    <dbReference type="NCBI Taxonomy" id="2282478"/>
    <lineage>
        <taxon>Bacteria</taxon>
        <taxon>Bacillati</taxon>
        <taxon>Actinomycetota</taxon>
        <taxon>Thermoleophilia</taxon>
        <taxon>Solirubrobacterales</taxon>
        <taxon>Solirubrobacteraceae</taxon>
        <taxon>Solirubrobacter</taxon>
    </lineage>
</organism>
<accession>A0ABT4RT10</accession>
<dbReference type="InterPro" id="IPR007624">
    <property type="entry name" value="RNA_pol_sigma70_r3"/>
</dbReference>
<dbReference type="EMBL" id="JAPCID010000063">
    <property type="protein sequence ID" value="MDA0141699.1"/>
    <property type="molecule type" value="Genomic_DNA"/>
</dbReference>
<dbReference type="RefSeq" id="WP_202957976.1">
    <property type="nucleotide sequence ID" value="NZ_JAPCID010000063.1"/>
</dbReference>
<dbReference type="InterPro" id="IPR000943">
    <property type="entry name" value="RNA_pol_sigma70"/>
</dbReference>
<dbReference type="PANTHER" id="PTHR30385:SF4">
    <property type="entry name" value="RNA POLYMERASE SIGMA-E FACTOR"/>
    <property type="match status" value="1"/>
</dbReference>